<dbReference type="Proteomes" id="UP000310032">
    <property type="component" value="Unassembled WGS sequence"/>
</dbReference>
<gene>
    <name evidence="1" type="ORF">D7V78_18115</name>
    <name evidence="2" type="ORF">E5342_14185</name>
</gene>
<dbReference type="EMBL" id="SRYM01000047">
    <property type="protein sequence ID" value="TGY55499.1"/>
    <property type="molecule type" value="Genomic_DNA"/>
</dbReference>
<dbReference type="Proteomes" id="UP000278164">
    <property type="component" value="Unassembled WGS sequence"/>
</dbReference>
<dbReference type="RefSeq" id="WP_135959634.1">
    <property type="nucleotide sequence ID" value="NZ_CP157380.1"/>
</dbReference>
<proteinExistence type="predicted"/>
<reference evidence="2 4" key="2">
    <citation type="submission" date="2019-04" db="EMBL/GenBank/DDBJ databases">
        <title>Microbes associate with the intestines of laboratory mice.</title>
        <authorList>
            <person name="Navarre W."/>
            <person name="Wong E."/>
            <person name="Huang K."/>
            <person name="Tropini C."/>
            <person name="Ng K."/>
            <person name="Yu B."/>
        </authorList>
    </citation>
    <scope>NUCLEOTIDE SEQUENCE [LARGE SCALE GENOMIC DNA]</scope>
    <source>
        <strain evidence="2 4">NM39_I3</strain>
    </source>
</reference>
<protein>
    <recommendedName>
        <fullName evidence="5">Pentapeptide repeat-containing protein</fullName>
    </recommendedName>
</protein>
<reference evidence="1 3" key="1">
    <citation type="submission" date="2018-09" db="EMBL/GenBank/DDBJ databases">
        <title>Murine metabolic-syndrome-specific gut microbial biobank.</title>
        <authorList>
            <person name="Liu C."/>
        </authorList>
    </citation>
    <scope>NUCLEOTIDE SEQUENCE [LARGE SCALE GENOMIC DNA]</scope>
    <source>
        <strain evidence="1 3">8-P5</strain>
    </source>
</reference>
<evidence type="ECO:0008006" key="5">
    <source>
        <dbReference type="Google" id="ProtNLM"/>
    </source>
</evidence>
<dbReference type="OrthoDB" id="1097343at2"/>
<dbReference type="EMBL" id="RAYI01000068">
    <property type="protein sequence ID" value="RLT72010.1"/>
    <property type="molecule type" value="Genomic_DNA"/>
</dbReference>
<organism evidence="1 3">
    <name type="scientific">Parabacteroides distasonis</name>
    <dbReference type="NCBI Taxonomy" id="823"/>
    <lineage>
        <taxon>Bacteria</taxon>
        <taxon>Pseudomonadati</taxon>
        <taxon>Bacteroidota</taxon>
        <taxon>Bacteroidia</taxon>
        <taxon>Bacteroidales</taxon>
        <taxon>Tannerellaceae</taxon>
        <taxon>Parabacteroides</taxon>
    </lineage>
</organism>
<evidence type="ECO:0000313" key="3">
    <source>
        <dbReference type="Proteomes" id="UP000278164"/>
    </source>
</evidence>
<sequence>MQYFENQYIKRMDSNSIQPCLTESLSLCNCIIGVLDFNALKFVNKVVIKNCVINELIIYCTWFDGGLTFVNNIVSSDINYEMGGHNNNEIIFLGNVFNGFFGFFDCHFNECIILKNNIFVKNSDLLVKENKGFDNIFLKGVVLENNIGRLDVFKNG</sequence>
<accession>A0A3L7ZPN2</accession>
<evidence type="ECO:0000313" key="4">
    <source>
        <dbReference type="Proteomes" id="UP000310032"/>
    </source>
</evidence>
<dbReference type="AlphaFoldDB" id="A0A3L7ZPN2"/>
<name>A0A3L7ZPN2_PARDI</name>
<evidence type="ECO:0000313" key="1">
    <source>
        <dbReference type="EMBL" id="RLT72010.1"/>
    </source>
</evidence>
<evidence type="ECO:0000313" key="2">
    <source>
        <dbReference type="EMBL" id="TGY55499.1"/>
    </source>
</evidence>
<comment type="caution">
    <text evidence="1">The sequence shown here is derived from an EMBL/GenBank/DDBJ whole genome shotgun (WGS) entry which is preliminary data.</text>
</comment>